<protein>
    <recommendedName>
        <fullName evidence="4">CCHC-type domain-containing protein</fullName>
    </recommendedName>
</protein>
<evidence type="ECO:0000256" key="1">
    <source>
        <dbReference type="SAM" id="MobiDB-lite"/>
    </source>
</evidence>
<evidence type="ECO:0000313" key="2">
    <source>
        <dbReference type="EMBL" id="RPA76246.1"/>
    </source>
</evidence>
<keyword evidence="3" id="KW-1185">Reference proteome</keyword>
<gene>
    <name evidence="2" type="ORF">BJ508DRAFT_331319</name>
</gene>
<accession>A0A3N4HTA6</accession>
<dbReference type="AlphaFoldDB" id="A0A3N4HTA6"/>
<evidence type="ECO:0000313" key="3">
    <source>
        <dbReference type="Proteomes" id="UP000275078"/>
    </source>
</evidence>
<dbReference type="EMBL" id="ML119748">
    <property type="protein sequence ID" value="RPA76246.1"/>
    <property type="molecule type" value="Genomic_DNA"/>
</dbReference>
<feature type="compositionally biased region" description="Low complexity" evidence="1">
    <location>
        <begin position="176"/>
        <end position="213"/>
    </location>
</feature>
<sequence>MAMNDFVTDPSRQNRFLADNMGMASPTDTWGSCGLPQYSPLSFGCQGPSATSDSIRRERELMKWNNVRKAWDNTNTQDSFDFPQATTPRYAGFPSFGFESSPIQPSPNSDPFYASRSTADQLAPSGLQRRYTYQIPNLNDPFNSALYQQTPIARPKQHSLSSFADFSESSASPFSLVSSSSTNSSATSSRRPSSSTTATSISASLYSSPPGSTNGSKCKKAPHKHCTWCGHTGHQKQNCRDLTAAFRDGIVHARKGKICLGRSGEGGEPIPYPHGEKTLRDWVWKRRGLPIQDDYNPYI</sequence>
<feature type="compositionally biased region" description="Polar residues" evidence="1">
    <location>
        <begin position="101"/>
        <end position="116"/>
    </location>
</feature>
<feature type="region of interest" description="Disordered" evidence="1">
    <location>
        <begin position="176"/>
        <end position="217"/>
    </location>
</feature>
<dbReference type="Proteomes" id="UP000275078">
    <property type="component" value="Unassembled WGS sequence"/>
</dbReference>
<proteinExistence type="predicted"/>
<feature type="region of interest" description="Disordered" evidence="1">
    <location>
        <begin position="96"/>
        <end position="116"/>
    </location>
</feature>
<evidence type="ECO:0008006" key="4">
    <source>
        <dbReference type="Google" id="ProtNLM"/>
    </source>
</evidence>
<name>A0A3N4HTA6_ASCIM</name>
<reference evidence="2 3" key="1">
    <citation type="journal article" date="2018" name="Nat. Ecol. Evol.">
        <title>Pezizomycetes genomes reveal the molecular basis of ectomycorrhizal truffle lifestyle.</title>
        <authorList>
            <person name="Murat C."/>
            <person name="Payen T."/>
            <person name="Noel B."/>
            <person name="Kuo A."/>
            <person name="Morin E."/>
            <person name="Chen J."/>
            <person name="Kohler A."/>
            <person name="Krizsan K."/>
            <person name="Balestrini R."/>
            <person name="Da Silva C."/>
            <person name="Montanini B."/>
            <person name="Hainaut M."/>
            <person name="Levati E."/>
            <person name="Barry K.W."/>
            <person name="Belfiori B."/>
            <person name="Cichocki N."/>
            <person name="Clum A."/>
            <person name="Dockter R.B."/>
            <person name="Fauchery L."/>
            <person name="Guy J."/>
            <person name="Iotti M."/>
            <person name="Le Tacon F."/>
            <person name="Lindquist E.A."/>
            <person name="Lipzen A."/>
            <person name="Malagnac F."/>
            <person name="Mello A."/>
            <person name="Molinier V."/>
            <person name="Miyauchi S."/>
            <person name="Poulain J."/>
            <person name="Riccioni C."/>
            <person name="Rubini A."/>
            <person name="Sitrit Y."/>
            <person name="Splivallo R."/>
            <person name="Traeger S."/>
            <person name="Wang M."/>
            <person name="Zifcakova L."/>
            <person name="Wipf D."/>
            <person name="Zambonelli A."/>
            <person name="Paolocci F."/>
            <person name="Nowrousian M."/>
            <person name="Ottonello S."/>
            <person name="Baldrian P."/>
            <person name="Spatafora J.W."/>
            <person name="Henrissat B."/>
            <person name="Nagy L.G."/>
            <person name="Aury J.M."/>
            <person name="Wincker P."/>
            <person name="Grigoriev I.V."/>
            <person name="Bonfante P."/>
            <person name="Martin F.M."/>
        </authorList>
    </citation>
    <scope>NUCLEOTIDE SEQUENCE [LARGE SCALE GENOMIC DNA]</scope>
    <source>
        <strain evidence="2 3">RN42</strain>
    </source>
</reference>
<organism evidence="2 3">
    <name type="scientific">Ascobolus immersus RN42</name>
    <dbReference type="NCBI Taxonomy" id="1160509"/>
    <lineage>
        <taxon>Eukaryota</taxon>
        <taxon>Fungi</taxon>
        <taxon>Dikarya</taxon>
        <taxon>Ascomycota</taxon>
        <taxon>Pezizomycotina</taxon>
        <taxon>Pezizomycetes</taxon>
        <taxon>Pezizales</taxon>
        <taxon>Ascobolaceae</taxon>
        <taxon>Ascobolus</taxon>
    </lineage>
</organism>